<sequence>MTAAVVPEPFLDLSANLLYPGAEGEIGNGGLPSATAGVVPCQLRFAGGTRASGALLAVEENGWLLLVHSHLTTQGREIPARAWALEQPENGNAGCFRVRSMVPAGPVPVS</sequence>
<reference evidence="1 2" key="1">
    <citation type="submission" date="2020-03" db="EMBL/GenBank/DDBJ databases">
        <authorList>
            <person name="Wang L."/>
            <person name="He N."/>
            <person name="Li Y."/>
            <person name="Fang Y."/>
            <person name="Zhang F."/>
        </authorList>
    </citation>
    <scope>NUCLEOTIDE SEQUENCE [LARGE SCALE GENOMIC DNA]</scope>
    <source>
        <strain evidence="2">hsmgli-8</strain>
    </source>
</reference>
<organism evidence="1 2">
    <name type="scientific">Pseudomonas quercus</name>
    <dbReference type="NCBI Taxonomy" id="2722792"/>
    <lineage>
        <taxon>Bacteria</taxon>
        <taxon>Pseudomonadati</taxon>
        <taxon>Pseudomonadota</taxon>
        <taxon>Gammaproteobacteria</taxon>
        <taxon>Pseudomonadales</taxon>
        <taxon>Pseudomonadaceae</taxon>
        <taxon>Pseudomonas</taxon>
    </lineage>
</organism>
<keyword evidence="2" id="KW-1185">Reference proteome</keyword>
<protein>
    <submittedName>
        <fullName evidence="1">Uncharacterized protein</fullName>
    </submittedName>
</protein>
<evidence type="ECO:0000313" key="2">
    <source>
        <dbReference type="Proteomes" id="UP000746535"/>
    </source>
</evidence>
<accession>A0ABX0YF81</accession>
<proteinExistence type="predicted"/>
<dbReference type="Proteomes" id="UP000746535">
    <property type="component" value="Unassembled WGS sequence"/>
</dbReference>
<dbReference type="RefSeq" id="WP_168084122.1">
    <property type="nucleotide sequence ID" value="NZ_JAAVJI010000005.1"/>
</dbReference>
<gene>
    <name evidence="1" type="ORF">HBH25_11925</name>
</gene>
<name>A0ABX0YF81_9PSED</name>
<evidence type="ECO:0000313" key="1">
    <source>
        <dbReference type="EMBL" id="NJP01562.1"/>
    </source>
</evidence>
<comment type="caution">
    <text evidence="1">The sequence shown here is derived from an EMBL/GenBank/DDBJ whole genome shotgun (WGS) entry which is preliminary data.</text>
</comment>
<dbReference type="EMBL" id="JAAVJI010000005">
    <property type="protein sequence ID" value="NJP01562.1"/>
    <property type="molecule type" value="Genomic_DNA"/>
</dbReference>